<keyword evidence="3" id="KW-1185">Reference proteome</keyword>
<dbReference type="RefSeq" id="WP_237377300.1">
    <property type="nucleotide sequence ID" value="NZ_CP071793.1"/>
</dbReference>
<dbReference type="InterPro" id="IPR055259">
    <property type="entry name" value="YkvP/CgeB_Glyco_trans-like"/>
</dbReference>
<sequence>MIFSIDSSPWPHRPPIFASLGSDFWQHGAQDPHLRQNWEATSTWQCGPEVSEEPRWLVMSGPRVSAALPLAFASSHPLHGILLVDNDPSAAATLAHHPPARPTTAPEVFLHVPGSHPGEDLAESIAFLQRHDISPLEILWFHHDGERPTPTWVHHLLGTEPLPSPDRLGCPLDAVEVWAEFLLTAATPFRALRWWLHLWAARDTGETRSGVLRCLDALAIDRSVHFDPQKKTVATSPAEAEGAAWSQNMEALKRRDRDMAELASRHQPQRPLIPAFTDEFRWQARSLQPAHGMYAPYALPLLATDLAAAAAPPPNVLSPRLVSLVARLPELAYQIGVVFSGSLPQADLLNVWRHPPNLAQGMAQGLYLVEPDLDRFQFLLRHVPCADLLADTRTFLFLGARCTRQLTDYFAADSMRQVPVIAANPTGEIDYALRKMRRQRKKKGDQAHLRLESSSMDRRLEELQAMLSGASGNPMRWMLITTLFSNVTQHCCEEIRKALTRMGHEAVIVKESHPTERLSAQAMLETFLAFEPHVVFCFDHLRPELPFPIPPEIPFIAWIIDDLPHLHEPDLIRQLGPRDLTFVVTHQMMPTYRSLGYANPRALRLAVNLETYRPSSADAQPVQDEVAFACNIGTVAPEPEWAPGFYDWFRNLMEREGITYQDYGVLFERARRGIRELGLMPTEPMVAELHRRMWMVEREFHRLQPLRWLIEAGVPLALYGRDWQHHPEMKPHWRGYLEPGPQLAAAYRTSKVHLHINSVLNLHPRIFECLASGGLILIRSCPSDHQPGELNDVFEIHRQVLVFEDRDTLLGMVDRAFSDEDWRRRHIEAGRRVVSESHSYDHRVREMCRDLKETLGSGDGG</sequence>
<dbReference type="EMBL" id="CP071793">
    <property type="protein sequence ID" value="QTD47632.1"/>
    <property type="molecule type" value="Genomic_DNA"/>
</dbReference>
<dbReference type="KEGG" id="scor:J3U87_18730"/>
<organism evidence="2 3">
    <name type="scientific">Sulfidibacter corallicola</name>
    <dbReference type="NCBI Taxonomy" id="2818388"/>
    <lineage>
        <taxon>Bacteria</taxon>
        <taxon>Pseudomonadati</taxon>
        <taxon>Acidobacteriota</taxon>
        <taxon>Holophagae</taxon>
        <taxon>Acanthopleuribacterales</taxon>
        <taxon>Acanthopleuribacteraceae</taxon>
        <taxon>Sulfidibacter</taxon>
    </lineage>
</organism>
<protein>
    <submittedName>
        <fullName evidence="2">Glycosyltransferase</fullName>
    </submittedName>
</protein>
<evidence type="ECO:0000313" key="2">
    <source>
        <dbReference type="EMBL" id="QTD47632.1"/>
    </source>
</evidence>
<dbReference type="AlphaFoldDB" id="A0A8A4TEH6"/>
<evidence type="ECO:0000313" key="3">
    <source>
        <dbReference type="Proteomes" id="UP000663929"/>
    </source>
</evidence>
<proteinExistence type="predicted"/>
<gene>
    <name evidence="2" type="ORF">J3U87_18730</name>
</gene>
<evidence type="ECO:0000259" key="1">
    <source>
        <dbReference type="Pfam" id="PF13524"/>
    </source>
</evidence>
<accession>A0A8A4TEH6</accession>
<dbReference type="Proteomes" id="UP000663929">
    <property type="component" value="Chromosome"/>
</dbReference>
<reference evidence="2" key="1">
    <citation type="submission" date="2021-03" db="EMBL/GenBank/DDBJ databases">
        <title>Acanthopleuribacteraceae sp. M133.</title>
        <authorList>
            <person name="Wang G."/>
        </authorList>
    </citation>
    <scope>NUCLEOTIDE SEQUENCE</scope>
    <source>
        <strain evidence="2">M133</strain>
    </source>
</reference>
<dbReference type="SUPFAM" id="SSF53756">
    <property type="entry name" value="UDP-Glycosyltransferase/glycogen phosphorylase"/>
    <property type="match status" value="1"/>
</dbReference>
<feature type="domain" description="Spore protein YkvP/CgeB glycosyl transferase-like" evidence="1">
    <location>
        <begin position="709"/>
        <end position="848"/>
    </location>
</feature>
<dbReference type="Pfam" id="PF13524">
    <property type="entry name" value="Glyco_trans_1_2"/>
    <property type="match status" value="1"/>
</dbReference>
<name>A0A8A4TEH6_SULCO</name>